<reference evidence="2" key="1">
    <citation type="submission" date="2023-06" db="EMBL/GenBank/DDBJ databases">
        <title>Genome-scale phylogeny and comparative genomics of the fungal order Sordariales.</title>
        <authorList>
            <consortium name="Lawrence Berkeley National Laboratory"/>
            <person name="Hensen N."/>
            <person name="Bonometti L."/>
            <person name="Westerberg I."/>
            <person name="Brannstrom I.O."/>
            <person name="Guillou S."/>
            <person name="Cros-Aarteil S."/>
            <person name="Calhoun S."/>
            <person name="Haridas S."/>
            <person name="Kuo A."/>
            <person name="Mondo S."/>
            <person name="Pangilinan J."/>
            <person name="Riley R."/>
            <person name="Labutti K."/>
            <person name="Andreopoulos B."/>
            <person name="Lipzen A."/>
            <person name="Chen C."/>
            <person name="Yanf M."/>
            <person name="Daum C."/>
            <person name="Ng V."/>
            <person name="Clum A."/>
            <person name="Steindorff A."/>
            <person name="Ohm R."/>
            <person name="Martin F."/>
            <person name="Silar P."/>
            <person name="Natvig D."/>
            <person name="Lalanne C."/>
            <person name="Gautier V."/>
            <person name="Ament-Velasquez S.L."/>
            <person name="Kruys A."/>
            <person name="Hutchinson M.I."/>
            <person name="Powell A.J."/>
            <person name="Barry K."/>
            <person name="Miller A.N."/>
            <person name="Grigoriev I.V."/>
            <person name="Debuchy R."/>
            <person name="Gladieux P."/>
            <person name="Thoren M.H."/>
            <person name="Johannesson H."/>
        </authorList>
    </citation>
    <scope>NUCLEOTIDE SEQUENCE</scope>
    <source>
        <strain evidence="2">CBS 606.72</strain>
    </source>
</reference>
<dbReference type="Proteomes" id="UP001175000">
    <property type="component" value="Unassembled WGS sequence"/>
</dbReference>
<evidence type="ECO:0000313" key="2">
    <source>
        <dbReference type="EMBL" id="KAK0616177.1"/>
    </source>
</evidence>
<accession>A0AA40BWK0</accession>
<organism evidence="2 3">
    <name type="scientific">Immersiella caudata</name>
    <dbReference type="NCBI Taxonomy" id="314043"/>
    <lineage>
        <taxon>Eukaryota</taxon>
        <taxon>Fungi</taxon>
        <taxon>Dikarya</taxon>
        <taxon>Ascomycota</taxon>
        <taxon>Pezizomycotina</taxon>
        <taxon>Sordariomycetes</taxon>
        <taxon>Sordariomycetidae</taxon>
        <taxon>Sordariales</taxon>
        <taxon>Lasiosphaeriaceae</taxon>
        <taxon>Immersiella</taxon>
    </lineage>
</organism>
<protein>
    <submittedName>
        <fullName evidence="2">Uncharacterized protein</fullName>
    </submittedName>
</protein>
<dbReference type="EMBL" id="JAULSU010000005">
    <property type="protein sequence ID" value="KAK0616177.1"/>
    <property type="molecule type" value="Genomic_DNA"/>
</dbReference>
<comment type="caution">
    <text evidence="2">The sequence shown here is derived from an EMBL/GenBank/DDBJ whole genome shotgun (WGS) entry which is preliminary data.</text>
</comment>
<evidence type="ECO:0000256" key="1">
    <source>
        <dbReference type="SAM" id="MobiDB-lite"/>
    </source>
</evidence>
<feature type="region of interest" description="Disordered" evidence="1">
    <location>
        <begin position="37"/>
        <end position="100"/>
    </location>
</feature>
<name>A0AA40BWK0_9PEZI</name>
<keyword evidence="3" id="KW-1185">Reference proteome</keyword>
<gene>
    <name evidence="2" type="ORF">B0T14DRAFT_588033</name>
</gene>
<proteinExistence type="predicted"/>
<dbReference type="AlphaFoldDB" id="A0AA40BWK0"/>
<evidence type="ECO:0000313" key="3">
    <source>
        <dbReference type="Proteomes" id="UP001175000"/>
    </source>
</evidence>
<sequence length="175" mass="18784">MLLCFQLTQPAPFNFTSPIPRNVTMFRTIFKAPRAKPPLSAPAKGLRTRVNPGVRRITTGKKSTILGPNPPAPSPKSQPKGGHDLNPLEDPKNDLGGPGGQELYPASMAIQKKYASITAAGVMVSGAVMYLAQKMTWGPGYDADVRHVLVRDMSKGEIDDVKMIPVKVPVPVGKS</sequence>